<evidence type="ECO:0000313" key="6">
    <source>
        <dbReference type="Proteomes" id="UP000238348"/>
    </source>
</evidence>
<evidence type="ECO:0000256" key="2">
    <source>
        <dbReference type="ARBA" id="ARBA00022723"/>
    </source>
</evidence>
<feature type="domain" description="CENP-V/GFA" evidence="4">
    <location>
        <begin position="6"/>
        <end position="125"/>
    </location>
</feature>
<dbReference type="SUPFAM" id="SSF51316">
    <property type="entry name" value="Mss4-like"/>
    <property type="match status" value="1"/>
</dbReference>
<evidence type="ECO:0000256" key="3">
    <source>
        <dbReference type="ARBA" id="ARBA00022833"/>
    </source>
</evidence>
<evidence type="ECO:0000313" key="5">
    <source>
        <dbReference type="EMBL" id="AUX38855.1"/>
    </source>
</evidence>
<comment type="similarity">
    <text evidence="1">Belongs to the Gfa family.</text>
</comment>
<gene>
    <name evidence="5" type="ORF">SOCE26_002350</name>
</gene>
<dbReference type="EMBL" id="CP012673">
    <property type="protein sequence ID" value="AUX38855.1"/>
    <property type="molecule type" value="Genomic_DNA"/>
</dbReference>
<dbReference type="Proteomes" id="UP000238348">
    <property type="component" value="Chromosome"/>
</dbReference>
<protein>
    <submittedName>
        <fullName evidence="5">Aldehyde-activating protein</fullName>
        <ecNumber evidence="5">4.4.1.22</ecNumber>
    </submittedName>
</protein>
<dbReference type="PANTHER" id="PTHR28620">
    <property type="entry name" value="CENTROMERE PROTEIN V"/>
    <property type="match status" value="1"/>
</dbReference>
<dbReference type="AlphaFoldDB" id="A0A2L0EHS4"/>
<dbReference type="PANTHER" id="PTHR28620:SF1">
    <property type="entry name" value="CENP-V_GFA DOMAIN-CONTAINING PROTEIN"/>
    <property type="match status" value="1"/>
</dbReference>
<name>A0A2L0EHS4_SORCE</name>
<organism evidence="5 6">
    <name type="scientific">Sorangium cellulosum</name>
    <name type="common">Polyangium cellulosum</name>
    <dbReference type="NCBI Taxonomy" id="56"/>
    <lineage>
        <taxon>Bacteria</taxon>
        <taxon>Pseudomonadati</taxon>
        <taxon>Myxococcota</taxon>
        <taxon>Polyangia</taxon>
        <taxon>Polyangiales</taxon>
        <taxon>Polyangiaceae</taxon>
        <taxon>Sorangium</taxon>
    </lineage>
</organism>
<keyword evidence="2" id="KW-0479">Metal-binding</keyword>
<dbReference type="Pfam" id="PF04828">
    <property type="entry name" value="GFA"/>
    <property type="match status" value="1"/>
</dbReference>
<evidence type="ECO:0000259" key="4">
    <source>
        <dbReference type="PROSITE" id="PS51891"/>
    </source>
</evidence>
<sequence length="136" mass="15041">MTVKTYRASCMCKKVQFEVDVDLSKGTTRCNCTSCVKRRWWGVMVKPGHLRPIAGESELVKLGNSKGPGGFCKHCGIVAYAFGEAAEWNDGDYYSVNVATLDGLSPEERAAIPIMYLDGLHDTWAPLEASDQTRYL</sequence>
<keyword evidence="3" id="KW-0862">Zinc</keyword>
<reference evidence="5 6" key="1">
    <citation type="submission" date="2015-09" db="EMBL/GenBank/DDBJ databases">
        <title>Sorangium comparison.</title>
        <authorList>
            <person name="Zaburannyi N."/>
            <person name="Bunk B."/>
            <person name="Overmann J."/>
            <person name="Mueller R."/>
        </authorList>
    </citation>
    <scope>NUCLEOTIDE SEQUENCE [LARGE SCALE GENOMIC DNA]</scope>
    <source>
        <strain evidence="5 6">So ce26</strain>
    </source>
</reference>
<dbReference type="Gene3D" id="2.170.150.70">
    <property type="match status" value="1"/>
</dbReference>
<dbReference type="OrthoDB" id="9805575at2"/>
<dbReference type="RefSeq" id="WP_104976910.1">
    <property type="nucleotide sequence ID" value="NZ_CP012673.1"/>
</dbReference>
<proteinExistence type="inferred from homology"/>
<evidence type="ECO:0000256" key="1">
    <source>
        <dbReference type="ARBA" id="ARBA00005495"/>
    </source>
</evidence>
<accession>A0A2L0EHS4</accession>
<dbReference type="EC" id="4.4.1.22" evidence="5"/>
<dbReference type="InterPro" id="IPR052355">
    <property type="entry name" value="CENP-V-like"/>
</dbReference>
<keyword evidence="5" id="KW-0456">Lyase</keyword>
<dbReference type="GO" id="GO:0051907">
    <property type="term" value="F:S-(hydroxymethyl)glutathione synthase activity"/>
    <property type="evidence" value="ECO:0007669"/>
    <property type="project" value="UniProtKB-EC"/>
</dbReference>
<dbReference type="InterPro" id="IPR006913">
    <property type="entry name" value="CENP-V/GFA"/>
</dbReference>
<dbReference type="PROSITE" id="PS51891">
    <property type="entry name" value="CENP_V_GFA"/>
    <property type="match status" value="1"/>
</dbReference>
<dbReference type="GO" id="GO:0046872">
    <property type="term" value="F:metal ion binding"/>
    <property type="evidence" value="ECO:0007669"/>
    <property type="project" value="UniProtKB-KW"/>
</dbReference>
<dbReference type="InterPro" id="IPR011057">
    <property type="entry name" value="Mss4-like_sf"/>
</dbReference>